<dbReference type="KEGG" id="cfus:CYFUS_000489"/>
<dbReference type="PROSITE" id="PS00134">
    <property type="entry name" value="TRYPSIN_HIS"/>
    <property type="match status" value="1"/>
</dbReference>
<feature type="domain" description="Peptidase S1" evidence="5">
    <location>
        <begin position="41"/>
        <end position="262"/>
    </location>
</feature>
<feature type="chain" id="PRO_5013259056" description="Peptidase S1 domain-containing protein" evidence="4">
    <location>
        <begin position="25"/>
        <end position="398"/>
    </location>
</feature>
<protein>
    <recommendedName>
        <fullName evidence="5">Peptidase S1 domain-containing protein</fullName>
    </recommendedName>
</protein>
<evidence type="ECO:0000256" key="3">
    <source>
        <dbReference type="SAM" id="MobiDB-lite"/>
    </source>
</evidence>
<dbReference type="InterPro" id="IPR050430">
    <property type="entry name" value="Peptidase_S1"/>
</dbReference>
<dbReference type="AlphaFoldDB" id="A0A250IV61"/>
<dbReference type="PROSITE" id="PS50240">
    <property type="entry name" value="TRYPSIN_DOM"/>
    <property type="match status" value="1"/>
</dbReference>
<dbReference type="PANTHER" id="PTHR24276:SF91">
    <property type="entry name" value="AT26814P-RELATED"/>
    <property type="match status" value="1"/>
</dbReference>
<evidence type="ECO:0000313" key="7">
    <source>
        <dbReference type="Proteomes" id="UP000217257"/>
    </source>
</evidence>
<organism evidence="6 7">
    <name type="scientific">Cystobacter fuscus</name>
    <dbReference type="NCBI Taxonomy" id="43"/>
    <lineage>
        <taxon>Bacteria</taxon>
        <taxon>Pseudomonadati</taxon>
        <taxon>Myxococcota</taxon>
        <taxon>Myxococcia</taxon>
        <taxon>Myxococcales</taxon>
        <taxon>Cystobacterineae</taxon>
        <taxon>Archangiaceae</taxon>
        <taxon>Cystobacter</taxon>
    </lineage>
</organism>
<accession>A0A250IV61</accession>
<dbReference type="SUPFAM" id="SSF50494">
    <property type="entry name" value="Trypsin-like serine proteases"/>
    <property type="match status" value="1"/>
</dbReference>
<dbReference type="EMBL" id="CP022098">
    <property type="protein sequence ID" value="ATB35077.1"/>
    <property type="molecule type" value="Genomic_DNA"/>
</dbReference>
<dbReference type="PROSITE" id="PS51257">
    <property type="entry name" value="PROKAR_LIPOPROTEIN"/>
    <property type="match status" value="1"/>
</dbReference>
<reference evidence="6 7" key="1">
    <citation type="submission" date="2017-06" db="EMBL/GenBank/DDBJ databases">
        <title>Sequencing and comparative analysis of myxobacterial genomes.</title>
        <authorList>
            <person name="Rupp O."/>
            <person name="Goesmann A."/>
            <person name="Sogaard-Andersen L."/>
        </authorList>
    </citation>
    <scope>NUCLEOTIDE SEQUENCE [LARGE SCALE GENOMIC DNA]</scope>
    <source>
        <strain evidence="6 7">DSM 52655</strain>
    </source>
</reference>
<evidence type="ECO:0000256" key="2">
    <source>
        <dbReference type="ARBA" id="ARBA00023157"/>
    </source>
</evidence>
<dbReference type="PRINTS" id="PR00722">
    <property type="entry name" value="CHYMOTRYPSIN"/>
</dbReference>
<keyword evidence="2" id="KW-1015">Disulfide bond</keyword>
<dbReference type="SMART" id="SM00020">
    <property type="entry name" value="Tryp_SPc"/>
    <property type="match status" value="1"/>
</dbReference>
<dbReference type="InterPro" id="IPR001314">
    <property type="entry name" value="Peptidase_S1A"/>
</dbReference>
<dbReference type="PANTHER" id="PTHR24276">
    <property type="entry name" value="POLYSERASE-RELATED"/>
    <property type="match status" value="1"/>
</dbReference>
<dbReference type="GO" id="GO:0006508">
    <property type="term" value="P:proteolysis"/>
    <property type="evidence" value="ECO:0007669"/>
    <property type="project" value="InterPro"/>
</dbReference>
<feature type="signal peptide" evidence="4">
    <location>
        <begin position="1"/>
        <end position="24"/>
    </location>
</feature>
<evidence type="ECO:0000313" key="6">
    <source>
        <dbReference type="EMBL" id="ATB35077.1"/>
    </source>
</evidence>
<sequence>MRGGRLRWLGVWGALWGASLGACAPVSSAVDGPPASRGDAVVGGTEAPGDGAVVALVARRVRCAGESLTLLCSGALIAPDVVLTAAHCLDVFGPEGAYEVFFGARLLPETHTQGRFVRVARAVRHPDYERETHAHDVALLRLAVAVEVPPLRLPGPGEDVPSPGGAARVVGFGDTRDGDAPPGVRRQGGLRVTEVRPDVFLAGPDPAMSCVGDSGGPVLVRDAEGGEVLAGVTVSGDFACQKEAVNLRVDAVRDSFLQPLLDEHPEPPGPRLALDALCSGTCTRDADCPAGLACAETADASRRCFLPALQPGDYGGPCVEDAQCGAGGVCARLEPEGDDSCRCFTPCAEPVSEPSSEPPSEPSKGEDIPRGCTGAPGPGALALGALAAWLYRRRAPLP</sequence>
<evidence type="ECO:0000256" key="1">
    <source>
        <dbReference type="ARBA" id="ARBA00007664"/>
    </source>
</evidence>
<dbReference type="Gene3D" id="2.40.10.10">
    <property type="entry name" value="Trypsin-like serine proteases"/>
    <property type="match status" value="1"/>
</dbReference>
<dbReference type="InterPro" id="IPR018114">
    <property type="entry name" value="TRYPSIN_HIS"/>
</dbReference>
<name>A0A250IV61_9BACT</name>
<proteinExistence type="inferred from homology"/>
<dbReference type="InterPro" id="IPR009003">
    <property type="entry name" value="Peptidase_S1_PA"/>
</dbReference>
<evidence type="ECO:0000256" key="4">
    <source>
        <dbReference type="SAM" id="SignalP"/>
    </source>
</evidence>
<gene>
    <name evidence="6" type="ORF">CYFUS_000489</name>
</gene>
<feature type="region of interest" description="Disordered" evidence="3">
    <location>
        <begin position="349"/>
        <end position="376"/>
    </location>
</feature>
<dbReference type="Proteomes" id="UP000217257">
    <property type="component" value="Chromosome"/>
</dbReference>
<dbReference type="InterPro" id="IPR043504">
    <property type="entry name" value="Peptidase_S1_PA_chymotrypsin"/>
</dbReference>
<comment type="similarity">
    <text evidence="1">Belongs to the peptidase S1 family.</text>
</comment>
<dbReference type="GO" id="GO:0004252">
    <property type="term" value="F:serine-type endopeptidase activity"/>
    <property type="evidence" value="ECO:0007669"/>
    <property type="project" value="InterPro"/>
</dbReference>
<keyword evidence="4" id="KW-0732">Signal</keyword>
<dbReference type="InterPro" id="IPR001254">
    <property type="entry name" value="Trypsin_dom"/>
</dbReference>
<evidence type="ECO:0000259" key="5">
    <source>
        <dbReference type="PROSITE" id="PS50240"/>
    </source>
</evidence>
<dbReference type="Pfam" id="PF00089">
    <property type="entry name" value="Trypsin"/>
    <property type="match status" value="1"/>
</dbReference>